<dbReference type="SMART" id="SM01092">
    <property type="entry name" value="CO_deh_flav_C"/>
    <property type="match status" value="1"/>
</dbReference>
<dbReference type="Gene3D" id="3.30.390.50">
    <property type="entry name" value="CO dehydrogenase flavoprotein, C-terminal domain"/>
    <property type="match status" value="1"/>
</dbReference>
<feature type="domain" description="FAD-binding PCMH-type" evidence="4">
    <location>
        <begin position="1"/>
        <end position="174"/>
    </location>
</feature>
<accession>A0A1I3Y404</accession>
<dbReference type="AlphaFoldDB" id="A0A1I3Y404"/>
<dbReference type="InterPro" id="IPR005107">
    <property type="entry name" value="CO_DH_flav_C"/>
</dbReference>
<dbReference type="Pfam" id="PF03450">
    <property type="entry name" value="CO_deh_flav_C"/>
    <property type="match status" value="1"/>
</dbReference>
<gene>
    <name evidence="5" type="ORF">SAMN02745775_101944</name>
</gene>
<name>A0A1I3Y404_9PROT</name>
<evidence type="ECO:0000256" key="1">
    <source>
        <dbReference type="ARBA" id="ARBA00022630"/>
    </source>
</evidence>
<dbReference type="PANTHER" id="PTHR42659">
    <property type="entry name" value="XANTHINE DEHYDROGENASE SUBUNIT C-RELATED"/>
    <property type="match status" value="1"/>
</dbReference>
<dbReference type="InterPro" id="IPR002346">
    <property type="entry name" value="Mopterin_DH_FAD-bd"/>
</dbReference>
<dbReference type="InterPro" id="IPR016167">
    <property type="entry name" value="FAD-bd_PCMH_sub1"/>
</dbReference>
<keyword evidence="6" id="KW-1185">Reference proteome</keyword>
<dbReference type="SUPFAM" id="SSF55447">
    <property type="entry name" value="CO dehydrogenase flavoprotein C-terminal domain-like"/>
    <property type="match status" value="1"/>
</dbReference>
<dbReference type="STRING" id="1123062.SAMN02745775_101944"/>
<dbReference type="InterPro" id="IPR036683">
    <property type="entry name" value="CO_DH_flav_C_dom_sf"/>
</dbReference>
<dbReference type="Proteomes" id="UP000199473">
    <property type="component" value="Unassembled WGS sequence"/>
</dbReference>
<keyword evidence="3" id="KW-0560">Oxidoreductase</keyword>
<keyword evidence="2" id="KW-0274">FAD</keyword>
<dbReference type="EMBL" id="FOSQ01000001">
    <property type="protein sequence ID" value="SFK26535.1"/>
    <property type="molecule type" value="Genomic_DNA"/>
</dbReference>
<evidence type="ECO:0000313" key="6">
    <source>
        <dbReference type="Proteomes" id="UP000199473"/>
    </source>
</evidence>
<dbReference type="RefSeq" id="WP_092956135.1">
    <property type="nucleotide sequence ID" value="NZ_FOSQ01000001.1"/>
</dbReference>
<dbReference type="GO" id="GO:0071949">
    <property type="term" value="F:FAD binding"/>
    <property type="evidence" value="ECO:0007669"/>
    <property type="project" value="InterPro"/>
</dbReference>
<evidence type="ECO:0000259" key="4">
    <source>
        <dbReference type="PROSITE" id="PS51387"/>
    </source>
</evidence>
<dbReference type="Gene3D" id="3.30.43.10">
    <property type="entry name" value="Uridine Diphospho-n-acetylenolpyruvylglucosamine Reductase, domain 2"/>
    <property type="match status" value="1"/>
</dbReference>
<organism evidence="5 6">
    <name type="scientific">Falsiroseomonas stagni DSM 19981</name>
    <dbReference type="NCBI Taxonomy" id="1123062"/>
    <lineage>
        <taxon>Bacteria</taxon>
        <taxon>Pseudomonadati</taxon>
        <taxon>Pseudomonadota</taxon>
        <taxon>Alphaproteobacteria</taxon>
        <taxon>Acetobacterales</taxon>
        <taxon>Roseomonadaceae</taxon>
        <taxon>Falsiroseomonas</taxon>
    </lineage>
</organism>
<dbReference type="SUPFAM" id="SSF56176">
    <property type="entry name" value="FAD-binding/transporter-associated domain-like"/>
    <property type="match status" value="1"/>
</dbReference>
<reference evidence="5 6" key="1">
    <citation type="submission" date="2016-10" db="EMBL/GenBank/DDBJ databases">
        <authorList>
            <person name="de Groot N.N."/>
        </authorList>
    </citation>
    <scope>NUCLEOTIDE SEQUENCE [LARGE SCALE GENOMIC DNA]</scope>
    <source>
        <strain evidence="5 6">DSM 19981</strain>
    </source>
</reference>
<dbReference type="InterPro" id="IPR016169">
    <property type="entry name" value="FAD-bd_PCMH_sub2"/>
</dbReference>
<dbReference type="GO" id="GO:0016491">
    <property type="term" value="F:oxidoreductase activity"/>
    <property type="evidence" value="ECO:0007669"/>
    <property type="project" value="UniProtKB-KW"/>
</dbReference>
<dbReference type="InterPro" id="IPR016166">
    <property type="entry name" value="FAD-bd_PCMH"/>
</dbReference>
<protein>
    <submittedName>
        <fullName evidence="5">CO or xanthine dehydrogenase, FAD-binding subunit</fullName>
    </submittedName>
</protein>
<proteinExistence type="predicted"/>
<dbReference type="InterPro" id="IPR051312">
    <property type="entry name" value="Diverse_Substr_Oxidored"/>
</dbReference>
<keyword evidence="1" id="KW-0285">Flavoprotein</keyword>
<dbReference type="Pfam" id="PF00941">
    <property type="entry name" value="FAD_binding_5"/>
    <property type="match status" value="1"/>
</dbReference>
<dbReference type="PANTHER" id="PTHR42659:SF2">
    <property type="entry name" value="XANTHINE DEHYDROGENASE SUBUNIT C-RELATED"/>
    <property type="match status" value="1"/>
</dbReference>
<evidence type="ECO:0000313" key="5">
    <source>
        <dbReference type="EMBL" id="SFK26535.1"/>
    </source>
</evidence>
<dbReference type="Gene3D" id="3.30.465.10">
    <property type="match status" value="1"/>
</dbReference>
<dbReference type="InterPro" id="IPR036318">
    <property type="entry name" value="FAD-bd_PCMH-like_sf"/>
</dbReference>
<evidence type="ECO:0000256" key="2">
    <source>
        <dbReference type="ARBA" id="ARBA00022827"/>
    </source>
</evidence>
<dbReference type="OrthoDB" id="9814706at2"/>
<sequence>MTRYHRPATLTEALSIRASEDVAILAGATDIYPASANRRAWGDPTHKDVLDITAIPGLRDITETPHGFRLGCLVTWSQVARADLPKQFDGLRQAARHVGGVQVQNRGTILGNLVTASPAGDGIPNLLALDTSVEVAGPNGTRMMPVADFLTGYRATALARDEIALALHIAKMPRAVSGFRKLGARHYLVISIAMVAGVVDIDENGRILMARLSIGACTATAQRLPALEGELRGTSLYHADKVPEARHLDHLAPIDDIRATAAYRRDAALRLLRDLLWELGE</sequence>
<evidence type="ECO:0000256" key="3">
    <source>
        <dbReference type="ARBA" id="ARBA00023002"/>
    </source>
</evidence>
<dbReference type="PROSITE" id="PS51387">
    <property type="entry name" value="FAD_PCMH"/>
    <property type="match status" value="1"/>
</dbReference>